<dbReference type="Proteomes" id="UP000187485">
    <property type="component" value="Unassembled WGS sequence"/>
</dbReference>
<evidence type="ECO:0000313" key="1">
    <source>
        <dbReference type="EMBL" id="GAV22722.1"/>
    </source>
</evidence>
<reference evidence="2" key="1">
    <citation type="submission" date="2016-12" db="EMBL/GenBank/DDBJ databases">
        <title>Draft Genome Sequences od Carboxydothermus pertinax and islandicus, Hydrogenogenic Carboxydotrophic Bacteria.</title>
        <authorList>
            <person name="Fukuyama Y."/>
            <person name="Ohmae K."/>
            <person name="Yoneda Y."/>
            <person name="Yoshida T."/>
            <person name="Sako Y."/>
        </authorList>
    </citation>
    <scope>NUCLEOTIDE SEQUENCE [LARGE SCALE GENOMIC DNA]</scope>
    <source>
        <strain evidence="2">Ug1</strain>
    </source>
</reference>
<dbReference type="STRING" id="870242.cpu_12320"/>
<proteinExistence type="predicted"/>
<dbReference type="EMBL" id="BDJK01000018">
    <property type="protein sequence ID" value="GAV22722.1"/>
    <property type="molecule type" value="Genomic_DNA"/>
</dbReference>
<dbReference type="RefSeq" id="WP_075859193.1">
    <property type="nucleotide sequence ID" value="NZ_BDJK01000018.1"/>
</dbReference>
<evidence type="ECO:0000313" key="2">
    <source>
        <dbReference type="Proteomes" id="UP000187485"/>
    </source>
</evidence>
<gene>
    <name evidence="1" type="ORF">cpu_12320</name>
</gene>
<dbReference type="AlphaFoldDB" id="A0A1L8CUZ0"/>
<sequence>MDILEAGFEDAVAVLVLPERYHKRFRTTVNGCSNKYKKKSQLNTKIYKTPLPSQRIEERCFFVFAGVKECHKKRDLQKNEENK</sequence>
<keyword evidence="2" id="KW-1185">Reference proteome</keyword>
<comment type="caution">
    <text evidence="1">The sequence shown here is derived from an EMBL/GenBank/DDBJ whole genome shotgun (WGS) entry which is preliminary data.</text>
</comment>
<organism evidence="1 2">
    <name type="scientific">Carboxydothermus pertinax</name>
    <dbReference type="NCBI Taxonomy" id="870242"/>
    <lineage>
        <taxon>Bacteria</taxon>
        <taxon>Bacillati</taxon>
        <taxon>Bacillota</taxon>
        <taxon>Clostridia</taxon>
        <taxon>Thermoanaerobacterales</taxon>
        <taxon>Thermoanaerobacteraceae</taxon>
        <taxon>Carboxydothermus</taxon>
    </lineage>
</organism>
<accession>A0A1L8CUZ0</accession>
<protein>
    <submittedName>
        <fullName evidence="1">Transposase</fullName>
    </submittedName>
</protein>
<name>A0A1L8CUZ0_9THEO</name>
<dbReference type="OrthoDB" id="9779930at2"/>